<dbReference type="AlphaFoldDB" id="A0AAX4HSS4"/>
<organism evidence="1 2">
    <name type="scientific">Peredibacter starrii</name>
    <dbReference type="NCBI Taxonomy" id="28202"/>
    <lineage>
        <taxon>Bacteria</taxon>
        <taxon>Pseudomonadati</taxon>
        <taxon>Bdellovibrionota</taxon>
        <taxon>Bacteriovoracia</taxon>
        <taxon>Bacteriovoracales</taxon>
        <taxon>Bacteriovoracaceae</taxon>
        <taxon>Peredibacter</taxon>
    </lineage>
</organism>
<gene>
    <name evidence="1" type="ORF">SOO65_04325</name>
</gene>
<keyword evidence="2" id="KW-1185">Reference proteome</keyword>
<dbReference type="KEGG" id="psti:SOO65_04325"/>
<dbReference type="SUPFAM" id="SSF56059">
    <property type="entry name" value="Glutathione synthetase ATP-binding domain-like"/>
    <property type="match status" value="1"/>
</dbReference>
<protein>
    <recommendedName>
        <fullName evidence="3">ATP-grasp domain-containing protein</fullName>
    </recommendedName>
</protein>
<dbReference type="RefSeq" id="WP_321397512.1">
    <property type="nucleotide sequence ID" value="NZ_CP139487.1"/>
</dbReference>
<dbReference type="EMBL" id="CP139487">
    <property type="protein sequence ID" value="WPU65964.1"/>
    <property type="molecule type" value="Genomic_DNA"/>
</dbReference>
<dbReference type="Proteomes" id="UP001324634">
    <property type="component" value="Chromosome"/>
</dbReference>
<evidence type="ECO:0000313" key="1">
    <source>
        <dbReference type="EMBL" id="WPU65964.1"/>
    </source>
</evidence>
<accession>A0AAX4HSS4</accession>
<sequence>MKSIKFNADYESVLFSNRPAPVINQALEFLAFFVDERPLITSKKYTEEYLGYVEAITGRKPVLKKEGQAENFWGKLVNLPLEKKLNSKIESSKFIIDQKWCDHTYIIHSLEELNGLDDRLYLAKNPFGMSGQNFVTFNKCAVDKVEPLLKYGAVIVEPFFDRKYDFSHYVFPDGKKICYQNLVDGKFQYRGTLFNNYQNASIENLGFYSEISKTEWDKFQEQLESIISFYRAEGAVDGFSIDSFVYLERGELKIRAMSEINYRRTMGLVCYLLAEKFATTPWCAFLLAKATQHKVIPVDKTMIQLSPGDSRYEMYFLSASDRENGKKRFVELKELLPDCQFPVEL</sequence>
<name>A0AAX4HSS4_9BACT</name>
<evidence type="ECO:0008006" key="3">
    <source>
        <dbReference type="Google" id="ProtNLM"/>
    </source>
</evidence>
<evidence type="ECO:0000313" key="2">
    <source>
        <dbReference type="Proteomes" id="UP001324634"/>
    </source>
</evidence>
<proteinExistence type="predicted"/>
<reference evidence="1 2" key="1">
    <citation type="submission" date="2023-11" db="EMBL/GenBank/DDBJ databases">
        <title>Peredibacter starrii A3.12.</title>
        <authorList>
            <person name="Mitchell R.J."/>
        </authorList>
    </citation>
    <scope>NUCLEOTIDE SEQUENCE [LARGE SCALE GENOMIC DNA]</scope>
    <source>
        <strain evidence="1 2">A3.12</strain>
    </source>
</reference>